<dbReference type="AlphaFoldDB" id="M7B9S1"/>
<accession>M7B9S1</accession>
<dbReference type="Gene3D" id="1.10.287.3160">
    <property type="match status" value="1"/>
</dbReference>
<proteinExistence type="predicted"/>
<dbReference type="Proteomes" id="UP000031443">
    <property type="component" value="Unassembled WGS sequence"/>
</dbReference>
<name>M7B9S1_CHEMY</name>
<evidence type="ECO:0000313" key="2">
    <source>
        <dbReference type="Proteomes" id="UP000031443"/>
    </source>
</evidence>
<organism evidence="1 2">
    <name type="scientific">Chelonia mydas</name>
    <name type="common">Green sea-turtle</name>
    <name type="synonym">Chelonia agassizi</name>
    <dbReference type="NCBI Taxonomy" id="8469"/>
    <lineage>
        <taxon>Eukaryota</taxon>
        <taxon>Metazoa</taxon>
        <taxon>Chordata</taxon>
        <taxon>Craniata</taxon>
        <taxon>Vertebrata</taxon>
        <taxon>Euteleostomi</taxon>
        <taxon>Archelosauria</taxon>
        <taxon>Testudinata</taxon>
        <taxon>Testudines</taxon>
        <taxon>Cryptodira</taxon>
        <taxon>Durocryptodira</taxon>
        <taxon>Americhelydia</taxon>
        <taxon>Chelonioidea</taxon>
        <taxon>Cheloniidae</taxon>
        <taxon>Chelonia</taxon>
    </lineage>
</organism>
<reference evidence="2" key="1">
    <citation type="journal article" date="2013" name="Nat. Genet.">
        <title>The draft genomes of soft-shell turtle and green sea turtle yield insights into the development and evolution of the turtle-specific body plan.</title>
        <authorList>
            <person name="Wang Z."/>
            <person name="Pascual-Anaya J."/>
            <person name="Zadissa A."/>
            <person name="Li W."/>
            <person name="Niimura Y."/>
            <person name="Huang Z."/>
            <person name="Li C."/>
            <person name="White S."/>
            <person name="Xiong Z."/>
            <person name="Fang D."/>
            <person name="Wang B."/>
            <person name="Ming Y."/>
            <person name="Chen Y."/>
            <person name="Zheng Y."/>
            <person name="Kuraku S."/>
            <person name="Pignatelli M."/>
            <person name="Herrero J."/>
            <person name="Beal K."/>
            <person name="Nozawa M."/>
            <person name="Li Q."/>
            <person name="Wang J."/>
            <person name="Zhang H."/>
            <person name="Yu L."/>
            <person name="Shigenobu S."/>
            <person name="Wang J."/>
            <person name="Liu J."/>
            <person name="Flicek P."/>
            <person name="Searle S."/>
            <person name="Wang J."/>
            <person name="Kuratani S."/>
            <person name="Yin Y."/>
            <person name="Aken B."/>
            <person name="Zhang G."/>
            <person name="Irie N."/>
        </authorList>
    </citation>
    <scope>NUCLEOTIDE SEQUENCE [LARGE SCALE GENOMIC DNA]</scope>
</reference>
<gene>
    <name evidence="1" type="ORF">UY3_08978</name>
</gene>
<protein>
    <submittedName>
        <fullName evidence="1">Uncharacterized protein</fullName>
    </submittedName>
</protein>
<dbReference type="EMBL" id="KB535020">
    <property type="protein sequence ID" value="EMP33894.1"/>
    <property type="molecule type" value="Genomic_DNA"/>
</dbReference>
<keyword evidence="2" id="KW-1185">Reference proteome</keyword>
<evidence type="ECO:0000313" key="1">
    <source>
        <dbReference type="EMBL" id="EMP33894.1"/>
    </source>
</evidence>
<sequence>MAILGPLGGILPACVTGELLRHTPLAVASGASERPEDIIEEHEGGAKEEVTLRTISSSLPDKAIMPSLPFLADVVKRVTDTLQIQLEVVKDSHHCLLGILHSSSSSKIILPINKAILDPGRTIWQIPALVVPTCKQVDKKYYVPAKESEFLFSHPPPNSIVMDTVNSCGHQHQMRSTPYERDWKHLDLFRRKVYSTATLQLRIANYQALMAKYDYINYSKLNDFIEWLLESHREQFKAIIQEDQLEAKTTLQSALNAADTTARSISTVVVV</sequence>